<dbReference type="CDD" id="cd00957">
    <property type="entry name" value="Transaldolase_TalAB"/>
    <property type="match status" value="1"/>
</dbReference>
<evidence type="ECO:0000256" key="8">
    <source>
        <dbReference type="ARBA" id="ARBA00023126"/>
    </source>
</evidence>
<evidence type="ECO:0000256" key="2">
    <source>
        <dbReference type="ARBA" id="ARBA00004496"/>
    </source>
</evidence>
<dbReference type="Gene3D" id="1.10.238.10">
    <property type="entry name" value="EF-hand"/>
    <property type="match status" value="1"/>
</dbReference>
<evidence type="ECO:0000256" key="3">
    <source>
        <dbReference type="ARBA" id="ARBA00004857"/>
    </source>
</evidence>
<evidence type="ECO:0000256" key="5">
    <source>
        <dbReference type="ARBA" id="ARBA00013151"/>
    </source>
</evidence>
<evidence type="ECO:0000313" key="14">
    <source>
        <dbReference type="EMBL" id="HFM99909.1"/>
    </source>
</evidence>
<dbReference type="HAMAP" id="MF_00492">
    <property type="entry name" value="Transaldolase_1"/>
    <property type="match status" value="1"/>
</dbReference>
<dbReference type="GO" id="GO:0004801">
    <property type="term" value="F:transaldolase activity"/>
    <property type="evidence" value="ECO:0007669"/>
    <property type="project" value="UniProtKB-UniRule"/>
</dbReference>
<keyword evidence="7 11" id="KW-0808">Transferase</keyword>
<name>A0A7C3KFM9_9CYAN</name>
<evidence type="ECO:0000256" key="11">
    <source>
        <dbReference type="HAMAP-Rule" id="MF_00492"/>
    </source>
</evidence>
<dbReference type="PROSITE" id="PS50222">
    <property type="entry name" value="EF_HAND_2"/>
    <property type="match status" value="1"/>
</dbReference>
<protein>
    <recommendedName>
        <fullName evidence="5 11">Transaldolase</fullName>
        <ecNumber evidence="5 11">2.2.1.2</ecNumber>
    </recommendedName>
</protein>
<evidence type="ECO:0000256" key="7">
    <source>
        <dbReference type="ARBA" id="ARBA00022679"/>
    </source>
</evidence>
<dbReference type="CDD" id="cd00051">
    <property type="entry name" value="EFh"/>
    <property type="match status" value="1"/>
</dbReference>
<dbReference type="GO" id="GO:0006098">
    <property type="term" value="P:pentose-phosphate shunt"/>
    <property type="evidence" value="ECO:0007669"/>
    <property type="project" value="UniProtKB-UniRule"/>
</dbReference>
<evidence type="ECO:0000256" key="4">
    <source>
        <dbReference type="ARBA" id="ARBA00008012"/>
    </source>
</evidence>
<dbReference type="InterPro" id="IPR001585">
    <property type="entry name" value="TAL/FSA"/>
</dbReference>
<evidence type="ECO:0000256" key="6">
    <source>
        <dbReference type="ARBA" id="ARBA00022490"/>
    </source>
</evidence>
<feature type="domain" description="EF-hand" evidence="13">
    <location>
        <begin position="353"/>
        <end position="388"/>
    </location>
</feature>
<dbReference type="InterPro" id="IPR002048">
    <property type="entry name" value="EF_hand_dom"/>
</dbReference>
<dbReference type="PANTHER" id="PTHR10683:SF18">
    <property type="entry name" value="TRANSALDOLASE"/>
    <property type="match status" value="1"/>
</dbReference>
<dbReference type="InterPro" id="IPR018247">
    <property type="entry name" value="EF_Hand_1_Ca_BS"/>
</dbReference>
<keyword evidence="8 11" id="KW-0570">Pentose shunt</keyword>
<dbReference type="UniPathway" id="UPA00115">
    <property type="reaction ID" value="UER00414"/>
</dbReference>
<dbReference type="EC" id="2.2.1.2" evidence="5 11"/>
<evidence type="ECO:0000256" key="9">
    <source>
        <dbReference type="ARBA" id="ARBA00023270"/>
    </source>
</evidence>
<dbReference type="InterPro" id="IPR011992">
    <property type="entry name" value="EF-hand-dom_pair"/>
</dbReference>
<dbReference type="Pfam" id="PF00923">
    <property type="entry name" value="TAL_FSA"/>
    <property type="match status" value="1"/>
</dbReference>
<dbReference type="SUPFAM" id="SSF51569">
    <property type="entry name" value="Aldolase"/>
    <property type="match status" value="1"/>
</dbReference>
<comment type="pathway">
    <text evidence="3 11 12">Carbohydrate degradation; pentose phosphate pathway; D-glyceraldehyde 3-phosphate and beta-D-fructose 6-phosphate from D-ribose 5-phosphate and D-xylulose 5-phosphate (non-oxidative stage): step 2/3.</text>
</comment>
<comment type="subcellular location">
    <subcellularLocation>
        <location evidence="2 11">Cytoplasm</location>
    </subcellularLocation>
</comment>
<dbReference type="NCBIfam" id="NF008965">
    <property type="entry name" value="PRK12309.1"/>
    <property type="match status" value="1"/>
</dbReference>
<comment type="caution">
    <text evidence="14">The sequence shown here is derived from an EMBL/GenBank/DDBJ whole genome shotgun (WGS) entry which is preliminary data.</text>
</comment>
<comment type="catalytic activity">
    <reaction evidence="10 11 12">
        <text>D-sedoheptulose 7-phosphate + D-glyceraldehyde 3-phosphate = D-erythrose 4-phosphate + beta-D-fructose 6-phosphate</text>
        <dbReference type="Rhea" id="RHEA:17053"/>
        <dbReference type="ChEBI" id="CHEBI:16897"/>
        <dbReference type="ChEBI" id="CHEBI:57483"/>
        <dbReference type="ChEBI" id="CHEBI:57634"/>
        <dbReference type="ChEBI" id="CHEBI:59776"/>
        <dbReference type="EC" id="2.2.1.2"/>
    </reaction>
</comment>
<evidence type="ECO:0000256" key="12">
    <source>
        <dbReference type="RuleBase" id="RU004155"/>
    </source>
</evidence>
<evidence type="ECO:0000259" key="13">
    <source>
        <dbReference type="PROSITE" id="PS50222"/>
    </source>
</evidence>
<dbReference type="InterPro" id="IPR004730">
    <property type="entry name" value="Transaldolase_1"/>
</dbReference>
<dbReference type="Gene3D" id="3.20.20.70">
    <property type="entry name" value="Aldolase class I"/>
    <property type="match status" value="1"/>
</dbReference>
<comment type="function">
    <text evidence="1 11 12">Transaldolase is important for the balance of metabolites in the pentose-phosphate pathway.</text>
</comment>
<feature type="active site" description="Schiff-base intermediate with substrate" evidence="11">
    <location>
        <position position="136"/>
    </location>
</feature>
<dbReference type="SUPFAM" id="SSF47473">
    <property type="entry name" value="EF-hand"/>
    <property type="match status" value="1"/>
</dbReference>
<evidence type="ECO:0000256" key="10">
    <source>
        <dbReference type="ARBA" id="ARBA00048810"/>
    </source>
</evidence>
<dbReference type="SMART" id="SM00054">
    <property type="entry name" value="EFh"/>
    <property type="match status" value="2"/>
</dbReference>
<sequence>MAKNLLEQLREMTVVVADTGDIQAIAKYTPRDATTNPSLITAAAQMPEYQEIVDETLRQAKLDAGSGAADEQILSTAFDRLAVSFGKRILEIVPGRVSTEVDARLSYDTEATVQKARFLISEYEKAGVTREHVLIKIASTWEGIKAAEILEKEEIHCNLTLLFGLHQAIACADAKATLISPFVGRILDWYKAETGKDYAPHEDPGVLSVTQIYNYYKKFGYTTEVMGASFRNIGEITELAGCDLLTISPSLLGELKATEGELPRKLDPDKAASMEIERLTIDKETFDKMHAADPMASQKLDEGITGFTKALVALEKLLSKRLLALDGEATINHAAEDIFQTYDLDGDGFITREEWMGSDAVFDALDANKDGKITADELGAGLGAAFHLAEVG</sequence>
<keyword evidence="6 11" id="KW-0963">Cytoplasm</keyword>
<dbReference type="Pfam" id="PF13202">
    <property type="entry name" value="EF-hand_5"/>
    <property type="match status" value="2"/>
</dbReference>
<evidence type="ECO:0000256" key="1">
    <source>
        <dbReference type="ARBA" id="ARBA00003518"/>
    </source>
</evidence>
<dbReference type="GO" id="GO:0005975">
    <property type="term" value="P:carbohydrate metabolic process"/>
    <property type="evidence" value="ECO:0007669"/>
    <property type="project" value="InterPro"/>
</dbReference>
<dbReference type="PROSITE" id="PS00958">
    <property type="entry name" value="TRANSALDOLASE_2"/>
    <property type="match status" value="1"/>
</dbReference>
<dbReference type="EMBL" id="DSRU01000277">
    <property type="protein sequence ID" value="HFM99909.1"/>
    <property type="molecule type" value="Genomic_DNA"/>
</dbReference>
<dbReference type="NCBIfam" id="TIGR00874">
    <property type="entry name" value="talAB"/>
    <property type="match status" value="1"/>
</dbReference>
<dbReference type="PROSITE" id="PS01054">
    <property type="entry name" value="TRANSALDOLASE_1"/>
    <property type="match status" value="1"/>
</dbReference>
<dbReference type="PROSITE" id="PS00018">
    <property type="entry name" value="EF_HAND_1"/>
    <property type="match status" value="1"/>
</dbReference>
<dbReference type="AlphaFoldDB" id="A0A7C3KFM9"/>
<dbReference type="PANTHER" id="PTHR10683">
    <property type="entry name" value="TRANSALDOLASE"/>
    <property type="match status" value="1"/>
</dbReference>
<dbReference type="GO" id="GO:0005737">
    <property type="term" value="C:cytoplasm"/>
    <property type="evidence" value="ECO:0007669"/>
    <property type="project" value="UniProtKB-SubCell"/>
</dbReference>
<accession>A0A7C3KFM9</accession>
<proteinExistence type="inferred from homology"/>
<comment type="similarity">
    <text evidence="4 11 12">Belongs to the transaldolase family. Type 1 subfamily.</text>
</comment>
<organism evidence="14">
    <name type="scientific">Oscillatoriales cyanobacterium SpSt-418</name>
    <dbReference type="NCBI Taxonomy" id="2282169"/>
    <lineage>
        <taxon>Bacteria</taxon>
        <taxon>Bacillati</taxon>
        <taxon>Cyanobacteriota</taxon>
        <taxon>Cyanophyceae</taxon>
        <taxon>Oscillatoriophycideae</taxon>
        <taxon>Oscillatoriales</taxon>
    </lineage>
</organism>
<gene>
    <name evidence="11" type="primary">tal</name>
    <name evidence="14" type="ORF">ENR64_19570</name>
</gene>
<dbReference type="InterPro" id="IPR018225">
    <property type="entry name" value="Transaldolase_AS"/>
</dbReference>
<keyword evidence="9 11" id="KW-0704">Schiff base</keyword>
<dbReference type="FunFam" id="3.20.20.70:FF:000002">
    <property type="entry name" value="Transaldolase"/>
    <property type="match status" value="1"/>
</dbReference>
<reference evidence="14" key="1">
    <citation type="journal article" date="2020" name="mSystems">
        <title>Genome- and Community-Level Interaction Insights into Carbon Utilization and Element Cycling Functions of Hydrothermarchaeota in Hydrothermal Sediment.</title>
        <authorList>
            <person name="Zhou Z."/>
            <person name="Liu Y."/>
            <person name="Xu W."/>
            <person name="Pan J."/>
            <person name="Luo Z.H."/>
            <person name="Li M."/>
        </authorList>
    </citation>
    <scope>NUCLEOTIDE SEQUENCE [LARGE SCALE GENOMIC DNA]</scope>
    <source>
        <strain evidence="14">SpSt-418</strain>
    </source>
</reference>
<dbReference type="GO" id="GO:0005509">
    <property type="term" value="F:calcium ion binding"/>
    <property type="evidence" value="ECO:0007669"/>
    <property type="project" value="InterPro"/>
</dbReference>
<dbReference type="InterPro" id="IPR013785">
    <property type="entry name" value="Aldolase_TIM"/>
</dbReference>